<dbReference type="AlphaFoldDB" id="X1M6D2"/>
<name>X1M6D2_9ZZZZ</name>
<feature type="non-terminal residue" evidence="1">
    <location>
        <position position="33"/>
    </location>
</feature>
<reference evidence="1" key="1">
    <citation type="journal article" date="2014" name="Front. Microbiol.">
        <title>High frequency of phylogenetically diverse reductive dehalogenase-homologous genes in deep subseafloor sedimentary metagenomes.</title>
        <authorList>
            <person name="Kawai M."/>
            <person name="Futagami T."/>
            <person name="Toyoda A."/>
            <person name="Takaki Y."/>
            <person name="Nishi S."/>
            <person name="Hori S."/>
            <person name="Arai W."/>
            <person name="Tsubouchi T."/>
            <person name="Morono Y."/>
            <person name="Uchiyama I."/>
            <person name="Ito T."/>
            <person name="Fujiyama A."/>
            <person name="Inagaki F."/>
            <person name="Takami H."/>
        </authorList>
    </citation>
    <scope>NUCLEOTIDE SEQUENCE</scope>
    <source>
        <strain evidence="1">Expedition CK06-06</strain>
    </source>
</reference>
<organism evidence="1">
    <name type="scientific">marine sediment metagenome</name>
    <dbReference type="NCBI Taxonomy" id="412755"/>
    <lineage>
        <taxon>unclassified sequences</taxon>
        <taxon>metagenomes</taxon>
        <taxon>ecological metagenomes</taxon>
    </lineage>
</organism>
<proteinExistence type="predicted"/>
<dbReference type="EMBL" id="BARU01046465">
    <property type="protein sequence ID" value="GAI01924.1"/>
    <property type="molecule type" value="Genomic_DNA"/>
</dbReference>
<accession>X1M6D2</accession>
<gene>
    <name evidence="1" type="ORF">S03H2_70080</name>
</gene>
<evidence type="ECO:0000313" key="1">
    <source>
        <dbReference type="EMBL" id="GAI01924.1"/>
    </source>
</evidence>
<comment type="caution">
    <text evidence="1">The sequence shown here is derived from an EMBL/GenBank/DDBJ whole genome shotgun (WGS) entry which is preliminary data.</text>
</comment>
<sequence>MRKLIGICAVVAMALAAAPTQAVVTFDFQSATV</sequence>
<protein>
    <submittedName>
        <fullName evidence="1">Uncharacterized protein</fullName>
    </submittedName>
</protein>